<evidence type="ECO:0000256" key="1">
    <source>
        <dbReference type="ARBA" id="ARBA00004613"/>
    </source>
</evidence>
<comment type="domain">
    <text evidence="5">The RxLR-dEER motif acts to carry the protein into the host cell cytoplasm through binding to cell surface phosphatidylinositol-3-phosphate.</text>
</comment>
<evidence type="ECO:0000256" key="3">
    <source>
        <dbReference type="ARBA" id="ARBA00022525"/>
    </source>
</evidence>
<proteinExistence type="inferred from homology"/>
<evidence type="ECO:0000256" key="2">
    <source>
        <dbReference type="ARBA" id="ARBA00010400"/>
    </source>
</evidence>
<gene>
    <name evidence="6" type="ORF">PR001_g15287</name>
</gene>
<comment type="caution">
    <text evidence="6">The sequence shown here is derived from an EMBL/GenBank/DDBJ whole genome shotgun (WGS) entry which is preliminary data.</text>
</comment>
<dbReference type="EMBL" id="QXFV01001145">
    <property type="protein sequence ID" value="KAE9013850.1"/>
    <property type="molecule type" value="Genomic_DNA"/>
</dbReference>
<keyword evidence="3 5" id="KW-0964">Secreted</keyword>
<dbReference type="InterPro" id="IPR031825">
    <property type="entry name" value="RXLR"/>
</dbReference>
<comment type="similarity">
    <text evidence="2 5">Belongs to the RxLR effector family.</text>
</comment>
<name>A0A6A3L4M2_9STRA</name>
<dbReference type="AlphaFoldDB" id="A0A6A3L4M2"/>
<evidence type="ECO:0000313" key="6">
    <source>
        <dbReference type="EMBL" id="KAE9013850.1"/>
    </source>
</evidence>
<reference evidence="6 7" key="1">
    <citation type="submission" date="2018-09" db="EMBL/GenBank/DDBJ databases">
        <title>Genomic investigation of the strawberry pathogen Phytophthora fragariae indicates pathogenicity is determined by transcriptional variation in three key races.</title>
        <authorList>
            <person name="Adams T.M."/>
            <person name="Armitage A.D."/>
            <person name="Sobczyk M.K."/>
            <person name="Bates H.J."/>
            <person name="Dunwell J.M."/>
            <person name="Nellist C.F."/>
            <person name="Harrison R.J."/>
        </authorList>
    </citation>
    <scope>NUCLEOTIDE SEQUENCE [LARGE SCALE GENOMIC DNA]</scope>
    <source>
        <strain evidence="6 7">SCRP249</strain>
    </source>
</reference>
<evidence type="ECO:0000313" key="7">
    <source>
        <dbReference type="Proteomes" id="UP000429607"/>
    </source>
</evidence>
<accession>A0A6A3L4M2</accession>
<evidence type="ECO:0000256" key="4">
    <source>
        <dbReference type="ARBA" id="ARBA00022729"/>
    </source>
</evidence>
<evidence type="ECO:0000256" key="5">
    <source>
        <dbReference type="RuleBase" id="RU367124"/>
    </source>
</evidence>
<comment type="function">
    <text evidence="5">Effector that suppresses plant defense responses during pathogen infection.</text>
</comment>
<dbReference type="Pfam" id="PF16810">
    <property type="entry name" value="RXLR"/>
    <property type="match status" value="1"/>
</dbReference>
<comment type="subcellular location">
    <subcellularLocation>
        <location evidence="1 5">Secreted</location>
    </subcellularLocation>
</comment>
<keyword evidence="4" id="KW-0732">Signal</keyword>
<dbReference type="Proteomes" id="UP000429607">
    <property type="component" value="Unassembled WGS sequence"/>
</dbReference>
<organism evidence="6 7">
    <name type="scientific">Phytophthora rubi</name>
    <dbReference type="NCBI Taxonomy" id="129364"/>
    <lineage>
        <taxon>Eukaryota</taxon>
        <taxon>Sar</taxon>
        <taxon>Stramenopiles</taxon>
        <taxon>Oomycota</taxon>
        <taxon>Peronosporomycetes</taxon>
        <taxon>Peronosporales</taxon>
        <taxon>Peronosporaceae</taxon>
        <taxon>Phytophthora</taxon>
    </lineage>
</organism>
<sequence length="291" mass="32294">MTFRILLSTPKARVQNDHHAMRFHGIVLPVLAVAVLNLSADGRPTDIAKMETPNMPAMAHSFTGAQYAQRMLRTVDDDEDERGLTDKLSGILENVATKSELKSLLKKGTSTDDMLDKLKLNTGVVNILENPTFKRLDDYVAMYKDAFPHSGVTMVGTLTARYGDDAVARALEAGKKSIATEEMAKKLQEVTKISHAVESFLVLLFSTALRSRHASTKLAKLVGANWDDTARKAANGLQHKQFKVWSRNDVTPEGVLTSVFKLKTPTEATAADNMIVDKYRAWLNRRKRTHS</sequence>
<protein>
    <recommendedName>
        <fullName evidence="5">RxLR effector protein</fullName>
    </recommendedName>
</protein>